<evidence type="ECO:0000313" key="2">
    <source>
        <dbReference type="EMBL" id="AQT48265.1"/>
    </source>
</evidence>
<protein>
    <submittedName>
        <fullName evidence="1">Uncharacterized protein</fullName>
    </submittedName>
</protein>
<dbReference type="KEGG" id="bapi:BBC0122_021860"/>
<dbReference type="KEGG" id="bapi:BBC0122_020600"/>
<dbReference type="AlphaFoldDB" id="A0A1U9MKC0"/>
<evidence type="ECO:0000313" key="3">
    <source>
        <dbReference type="Proteomes" id="UP000189632"/>
    </source>
</evidence>
<name>A0A1U9MKC0_9HYPH</name>
<gene>
    <name evidence="1" type="ORF">BBC0122_020600</name>
    <name evidence="2" type="ORF">BBC0122_021860</name>
</gene>
<proteinExistence type="predicted"/>
<dbReference type="Proteomes" id="UP000189632">
    <property type="component" value="Chromosome"/>
</dbReference>
<sequence length="51" mass="5864">MTFTAICGRGHAYVENKPNFYKTPKRVHCFSRVLTYQYPHYMNAALPDAGP</sequence>
<accession>A0A1U9MKC0</accession>
<dbReference type="EMBL" id="CP015625">
    <property type="protein sequence ID" value="AQT48152.1"/>
    <property type="molecule type" value="Genomic_DNA"/>
</dbReference>
<dbReference type="EMBL" id="CP015625">
    <property type="protein sequence ID" value="AQT48265.1"/>
    <property type="molecule type" value="Genomic_DNA"/>
</dbReference>
<keyword evidence="3" id="KW-1185">Reference proteome</keyword>
<evidence type="ECO:0000313" key="1">
    <source>
        <dbReference type="EMBL" id="AQT48152.1"/>
    </source>
</evidence>
<organism evidence="1 3">
    <name type="scientific">Bartonella choladocola</name>
    <dbReference type="NCBI Taxonomy" id="2750995"/>
    <lineage>
        <taxon>Bacteria</taxon>
        <taxon>Pseudomonadati</taxon>
        <taxon>Pseudomonadota</taxon>
        <taxon>Alphaproteobacteria</taxon>
        <taxon>Hyphomicrobiales</taxon>
        <taxon>Bartonellaceae</taxon>
        <taxon>Bartonella</taxon>
    </lineage>
</organism>
<reference evidence="1 3" key="1">
    <citation type="submission" date="2016-11" db="EMBL/GenBank/DDBJ databases">
        <title>Comparative genomics of Bartonella apis.</title>
        <authorList>
            <person name="Engel P."/>
        </authorList>
    </citation>
    <scope>NUCLEOTIDE SEQUENCE [LARGE SCALE GENOMIC DNA]</scope>
    <source>
        <strain evidence="1 3">BBC0122</strain>
    </source>
</reference>